<dbReference type="EMBL" id="RBXL01000001">
    <property type="protein sequence ID" value="RKT47461.1"/>
    <property type="molecule type" value="Genomic_DNA"/>
</dbReference>
<accession>A0A495VDI4</accession>
<evidence type="ECO:0000313" key="4">
    <source>
        <dbReference type="EMBL" id="RKT47461.1"/>
    </source>
</evidence>
<gene>
    <name evidence="4" type="ORF">BDD21_5049</name>
</gene>
<dbReference type="PANTHER" id="PTHR36842:SF1">
    <property type="entry name" value="PROTEIN TOLB"/>
    <property type="match status" value="1"/>
</dbReference>
<dbReference type="FunFam" id="2.60.40.10:FF:000270">
    <property type="entry name" value="Cell surface protein"/>
    <property type="match status" value="2"/>
</dbReference>
<dbReference type="Proteomes" id="UP000274556">
    <property type="component" value="Unassembled WGS sequence"/>
</dbReference>
<feature type="signal peptide" evidence="1">
    <location>
        <begin position="1"/>
        <end position="19"/>
    </location>
</feature>
<dbReference type="CDD" id="cd00063">
    <property type="entry name" value="FN3"/>
    <property type="match status" value="1"/>
</dbReference>
<sequence length="1319" mass="138967">MLQIVTFFILSWSSGVSQASTGQIQLAWNPVEDSRVARYELHYGSASKSYQSQVQSTTAAVVVAGLESGSTYFFAARACTSDGSLCSAFSNEVVASVPYAPPVAGFSATNLSGVAPLTVIFSDTSSGAISGWTWDFGDGSSSTAASPTHVYGVPGKYNVSLIVTGPGGQDTETRSGYVSVAHPAPIADFNSDVVSGVAPLTVRFSDSSSGAVSGWAWDFGDGNSSSEASPTHTYTIPGTYSVSLVVAGPGGQGTETRSGYIQVGSEPIVDVGEPKLDSELLVPAGVADLTSEGVTDWVHWGLDNATSVNRKSGASPQIGDLLMIGGTPKTFASTSRLNYAWTDGMPKASVTTGAGLYIAGLNNGYEMRVPADTNERNLVVYLGGYKTRGQLEVRLSDDSAPAYTVAVEDLKTAFDRRLALSYRAAKPGQELIVRYTQTLSSGNITMQAATLKGNLVNQAPVLAAIGDRTLQVGEPLTIDVNATDEDPSSLVMAASPLPGTATFEDMGNGSGRFIWTPSASDVSTNAYSITFTATDTGGKGLSTSETIAVTVSSAPIVPELTPSLTTPTGTADLTAEGTADWTHWGIDTASSISRKAGVATQIGPLGTVGGTPLRFNDSGARLAYSWNDGTPNASTTTRAGLYISGLNKGYELKVPADTSARTLTLYLGGFKTRGQLEVRLSDNSAPAYTVAVEDLGTAFDRRVALTYRAASEGQQLIVRYMQVRSGGNITLQAATLKGNLANQAPVLAAIGDRTLEVGESLTIDVNATDEDVSSLVMAASPLPGTSTFKDLGNGIGRLTWTPTASDVSINAYNITFTATDTGGKGLSTSETIAVTVKPAPIVPELTPSLTTPTGTANLTAEGATDWTHWGIDTALSISRKAGVSSQIGTLSTVGGSALRFNDTGGARLAYSWNDGAPTASATTRAGLYISGLNKGYELSVPADTSARTLTLYLGGYKTRGQLEVRLSDNSAPAYTVAVEDLGTAFDRRIALTYRAASAGQQLIVRYIQVRSGGNITLQAATLQSISAETALATAEAPVNANLAGSTQSATATGAETTGPAIEIGEVEINQEWQRIEFQREFNDPIVVVKALSAYDTEPAVVRVDAIDSKGFWIRVQRWDYLDDAHELELVSYLVVERGLHELSDGTLIEAGSLETGVTQAFQRQSFGAPFEEAPVVFAAVTSFNESDAVTARLHNIDSDGFDVGMREQEANAQQHLPERIDYIAWEVSSGVVDGMRYEVGRTGTNVSHNVYNHVYGTTFQRPPVLVADMQTAHEDDTAALRWQNLNVESVDLWVQEEQSRDLEMTHVPEDVGYFVADVE</sequence>
<dbReference type="InterPro" id="IPR003961">
    <property type="entry name" value="FN3_dom"/>
</dbReference>
<dbReference type="InterPro" id="IPR015919">
    <property type="entry name" value="Cadherin-like_sf"/>
</dbReference>
<organism evidence="4 5">
    <name type="scientific">Thiocapsa rosea</name>
    <dbReference type="NCBI Taxonomy" id="69360"/>
    <lineage>
        <taxon>Bacteria</taxon>
        <taxon>Pseudomonadati</taxon>
        <taxon>Pseudomonadota</taxon>
        <taxon>Gammaproteobacteria</taxon>
        <taxon>Chromatiales</taxon>
        <taxon>Chromatiaceae</taxon>
        <taxon>Thiocapsa</taxon>
    </lineage>
</organism>
<feature type="domain" description="PKD" evidence="2">
    <location>
        <begin position="102"/>
        <end position="180"/>
    </location>
</feature>
<feature type="domain" description="Fibronectin type-III" evidence="3">
    <location>
        <begin position="8"/>
        <end position="100"/>
    </location>
</feature>
<dbReference type="SMART" id="SM00089">
    <property type="entry name" value="PKD"/>
    <property type="match status" value="2"/>
</dbReference>
<dbReference type="GO" id="GO:0005509">
    <property type="term" value="F:calcium ion binding"/>
    <property type="evidence" value="ECO:0007669"/>
    <property type="project" value="InterPro"/>
</dbReference>
<proteinExistence type="predicted"/>
<dbReference type="Pfam" id="PF17963">
    <property type="entry name" value="Big_9"/>
    <property type="match status" value="1"/>
</dbReference>
<dbReference type="SUPFAM" id="SSF49265">
    <property type="entry name" value="Fibronectin type III"/>
    <property type="match status" value="1"/>
</dbReference>
<dbReference type="Pfam" id="PF00041">
    <property type="entry name" value="fn3"/>
    <property type="match status" value="1"/>
</dbReference>
<dbReference type="CDD" id="cd00146">
    <property type="entry name" value="PKD"/>
    <property type="match status" value="2"/>
</dbReference>
<dbReference type="PROSITE" id="PS50093">
    <property type="entry name" value="PKD"/>
    <property type="match status" value="2"/>
</dbReference>
<keyword evidence="1" id="KW-0732">Signal</keyword>
<keyword evidence="5" id="KW-1185">Reference proteome</keyword>
<dbReference type="PROSITE" id="PS50853">
    <property type="entry name" value="FN3"/>
    <property type="match status" value="1"/>
</dbReference>
<feature type="chain" id="PRO_5019740493" evidence="1">
    <location>
        <begin position="20"/>
        <end position="1319"/>
    </location>
</feature>
<name>A0A495VDI4_9GAMM</name>
<dbReference type="InterPro" id="IPR000601">
    <property type="entry name" value="PKD_dom"/>
</dbReference>
<dbReference type="SUPFAM" id="SSF49299">
    <property type="entry name" value="PKD domain"/>
    <property type="match status" value="2"/>
</dbReference>
<protein>
    <submittedName>
        <fullName evidence="4">PKD repeat protein</fullName>
    </submittedName>
</protein>
<dbReference type="Gene3D" id="2.60.40.10">
    <property type="entry name" value="Immunoglobulins"/>
    <property type="match status" value="5"/>
</dbReference>
<comment type="caution">
    <text evidence="4">The sequence shown here is derived from an EMBL/GenBank/DDBJ whole genome shotgun (WGS) entry which is preliminary data.</text>
</comment>
<dbReference type="GO" id="GO:0016020">
    <property type="term" value="C:membrane"/>
    <property type="evidence" value="ECO:0007669"/>
    <property type="project" value="InterPro"/>
</dbReference>
<dbReference type="InterPro" id="IPR006644">
    <property type="entry name" value="Cadg"/>
</dbReference>
<dbReference type="InterPro" id="IPR036116">
    <property type="entry name" value="FN3_sf"/>
</dbReference>
<feature type="domain" description="PKD" evidence="2">
    <location>
        <begin position="185"/>
        <end position="263"/>
    </location>
</feature>
<evidence type="ECO:0000259" key="2">
    <source>
        <dbReference type="PROSITE" id="PS50093"/>
    </source>
</evidence>
<dbReference type="Gene3D" id="2.60.40.2080">
    <property type="match status" value="1"/>
</dbReference>
<dbReference type="Pfam" id="PF18911">
    <property type="entry name" value="PKD_4"/>
    <property type="match status" value="2"/>
</dbReference>
<dbReference type="RefSeq" id="WP_170164897.1">
    <property type="nucleotide sequence ID" value="NZ_RBXL01000001.1"/>
</dbReference>
<dbReference type="PANTHER" id="PTHR36842">
    <property type="entry name" value="PROTEIN TOLB HOMOLOG"/>
    <property type="match status" value="1"/>
</dbReference>
<evidence type="ECO:0000259" key="3">
    <source>
        <dbReference type="PROSITE" id="PS50853"/>
    </source>
</evidence>
<dbReference type="InterPro" id="IPR035986">
    <property type="entry name" value="PKD_dom_sf"/>
</dbReference>
<dbReference type="InterPro" id="IPR037221">
    <property type="entry name" value="H-type_lectin_dom_sf"/>
</dbReference>
<evidence type="ECO:0000313" key="5">
    <source>
        <dbReference type="Proteomes" id="UP000274556"/>
    </source>
</evidence>
<dbReference type="InterPro" id="IPR013783">
    <property type="entry name" value="Ig-like_fold"/>
</dbReference>
<dbReference type="InterPro" id="IPR022409">
    <property type="entry name" value="PKD/Chitinase_dom"/>
</dbReference>
<dbReference type="SUPFAM" id="SSF49313">
    <property type="entry name" value="Cadherin-like"/>
    <property type="match status" value="2"/>
</dbReference>
<evidence type="ECO:0000256" key="1">
    <source>
        <dbReference type="SAM" id="SignalP"/>
    </source>
</evidence>
<reference evidence="4 5" key="1">
    <citation type="submission" date="2018-10" db="EMBL/GenBank/DDBJ databases">
        <title>Genomic Encyclopedia of Archaeal and Bacterial Type Strains, Phase II (KMG-II): from individual species to whole genera.</title>
        <authorList>
            <person name="Goeker M."/>
        </authorList>
    </citation>
    <scope>NUCLEOTIDE SEQUENCE [LARGE SCALE GENOMIC DNA]</scope>
    <source>
        <strain evidence="4 5">DSM 235</strain>
    </source>
</reference>
<dbReference type="SMART" id="SM00736">
    <property type="entry name" value="CADG"/>
    <property type="match status" value="2"/>
</dbReference>